<name>A0A5C6LZ03_9BACT</name>
<dbReference type="Gene3D" id="1.10.1740.10">
    <property type="match status" value="1"/>
</dbReference>
<dbReference type="Pfam" id="PF04542">
    <property type="entry name" value="Sigma70_r2"/>
    <property type="match status" value="1"/>
</dbReference>
<reference evidence="7 8" key="1">
    <citation type="submission" date="2019-08" db="EMBL/GenBank/DDBJ databases">
        <title>Whole genome sequencing of chitin degrading bacteria Chitinophaga pinensis YS16.</title>
        <authorList>
            <person name="Singh R.P."/>
            <person name="Manchanda G."/>
            <person name="Maurya I.K."/>
            <person name="Joshi N.K."/>
            <person name="Srivastava A.K."/>
        </authorList>
    </citation>
    <scope>NUCLEOTIDE SEQUENCE [LARGE SCALE GENOMIC DNA]</scope>
    <source>
        <strain evidence="7 8">YS-16</strain>
    </source>
</reference>
<evidence type="ECO:0000259" key="5">
    <source>
        <dbReference type="Pfam" id="PF04542"/>
    </source>
</evidence>
<dbReference type="Pfam" id="PF08281">
    <property type="entry name" value="Sigma70_r4_2"/>
    <property type="match status" value="1"/>
</dbReference>
<sequence>MAGSENINQVTIADHELWTAFKQGNVQAFSEMYRLHAGTLYNYGYHLVPDAALVKDAMQDLFADLWRTRNNLSDTNSIKYYLFRSLRRRLYRLADIKPVPVISPLQTESIEDLKIRTEEDLLQLQRLQYLMSQLPERHQEVIRLRFYDNFSWEEIAGILQINEQSVRNLVQRAIVKLRENWK</sequence>
<dbReference type="GO" id="GO:0006352">
    <property type="term" value="P:DNA-templated transcription initiation"/>
    <property type="evidence" value="ECO:0007669"/>
    <property type="project" value="InterPro"/>
</dbReference>
<dbReference type="SUPFAM" id="SSF88946">
    <property type="entry name" value="Sigma2 domain of RNA polymerase sigma factors"/>
    <property type="match status" value="1"/>
</dbReference>
<organism evidence="7 8">
    <name type="scientific">Chitinophaga pinensis</name>
    <dbReference type="NCBI Taxonomy" id="79329"/>
    <lineage>
        <taxon>Bacteria</taxon>
        <taxon>Pseudomonadati</taxon>
        <taxon>Bacteroidota</taxon>
        <taxon>Chitinophagia</taxon>
        <taxon>Chitinophagales</taxon>
        <taxon>Chitinophagaceae</taxon>
        <taxon>Chitinophaga</taxon>
    </lineage>
</organism>
<dbReference type="SUPFAM" id="SSF88659">
    <property type="entry name" value="Sigma3 and sigma4 domains of RNA polymerase sigma factors"/>
    <property type="match status" value="1"/>
</dbReference>
<keyword evidence="3" id="KW-0731">Sigma factor</keyword>
<dbReference type="PANTHER" id="PTHR43133">
    <property type="entry name" value="RNA POLYMERASE ECF-TYPE SIGMA FACTO"/>
    <property type="match status" value="1"/>
</dbReference>
<dbReference type="NCBIfam" id="TIGR02937">
    <property type="entry name" value="sigma70-ECF"/>
    <property type="match status" value="1"/>
</dbReference>
<evidence type="ECO:0000313" key="7">
    <source>
        <dbReference type="EMBL" id="TWW01858.1"/>
    </source>
</evidence>
<proteinExistence type="inferred from homology"/>
<feature type="domain" description="RNA polymerase sigma-70 region 2" evidence="5">
    <location>
        <begin position="32"/>
        <end position="92"/>
    </location>
</feature>
<gene>
    <name evidence="7" type="ORF">FEF09_04655</name>
</gene>
<comment type="similarity">
    <text evidence="1">Belongs to the sigma-70 factor family. ECF subfamily.</text>
</comment>
<dbReference type="GO" id="GO:0003677">
    <property type="term" value="F:DNA binding"/>
    <property type="evidence" value="ECO:0007669"/>
    <property type="project" value="InterPro"/>
</dbReference>
<evidence type="ECO:0000313" key="8">
    <source>
        <dbReference type="Proteomes" id="UP000318815"/>
    </source>
</evidence>
<dbReference type="Gene3D" id="1.10.10.10">
    <property type="entry name" value="Winged helix-like DNA-binding domain superfamily/Winged helix DNA-binding domain"/>
    <property type="match status" value="1"/>
</dbReference>
<keyword evidence="4" id="KW-0804">Transcription</keyword>
<evidence type="ECO:0000256" key="4">
    <source>
        <dbReference type="ARBA" id="ARBA00023163"/>
    </source>
</evidence>
<dbReference type="InterPro" id="IPR013324">
    <property type="entry name" value="RNA_pol_sigma_r3/r4-like"/>
</dbReference>
<dbReference type="InterPro" id="IPR014284">
    <property type="entry name" value="RNA_pol_sigma-70_dom"/>
</dbReference>
<feature type="domain" description="RNA polymerase sigma factor 70 region 4 type 2" evidence="6">
    <location>
        <begin position="125"/>
        <end position="177"/>
    </location>
</feature>
<dbReference type="CDD" id="cd06171">
    <property type="entry name" value="Sigma70_r4"/>
    <property type="match status" value="1"/>
</dbReference>
<keyword evidence="8" id="KW-1185">Reference proteome</keyword>
<accession>A0A5C6LZ03</accession>
<dbReference type="InterPro" id="IPR013325">
    <property type="entry name" value="RNA_pol_sigma_r2"/>
</dbReference>
<dbReference type="OrthoDB" id="9150024at2"/>
<dbReference type="InterPro" id="IPR007627">
    <property type="entry name" value="RNA_pol_sigma70_r2"/>
</dbReference>
<evidence type="ECO:0000256" key="1">
    <source>
        <dbReference type="ARBA" id="ARBA00010641"/>
    </source>
</evidence>
<evidence type="ECO:0000256" key="3">
    <source>
        <dbReference type="ARBA" id="ARBA00023082"/>
    </source>
</evidence>
<dbReference type="InterPro" id="IPR036388">
    <property type="entry name" value="WH-like_DNA-bd_sf"/>
</dbReference>
<dbReference type="InterPro" id="IPR039425">
    <property type="entry name" value="RNA_pol_sigma-70-like"/>
</dbReference>
<evidence type="ECO:0000256" key="2">
    <source>
        <dbReference type="ARBA" id="ARBA00023015"/>
    </source>
</evidence>
<dbReference type="InterPro" id="IPR013249">
    <property type="entry name" value="RNA_pol_sigma70_r4_t2"/>
</dbReference>
<keyword evidence="2" id="KW-0805">Transcription regulation</keyword>
<dbReference type="PANTHER" id="PTHR43133:SF46">
    <property type="entry name" value="RNA POLYMERASE SIGMA-70 FACTOR ECF SUBFAMILY"/>
    <property type="match status" value="1"/>
</dbReference>
<dbReference type="Proteomes" id="UP000318815">
    <property type="component" value="Unassembled WGS sequence"/>
</dbReference>
<dbReference type="EMBL" id="VOHS01000003">
    <property type="protein sequence ID" value="TWW01858.1"/>
    <property type="molecule type" value="Genomic_DNA"/>
</dbReference>
<dbReference type="AlphaFoldDB" id="A0A5C6LZ03"/>
<comment type="caution">
    <text evidence="7">The sequence shown here is derived from an EMBL/GenBank/DDBJ whole genome shotgun (WGS) entry which is preliminary data.</text>
</comment>
<protein>
    <submittedName>
        <fullName evidence="7">Sigma-70 family RNA polymerase sigma factor</fullName>
    </submittedName>
</protein>
<evidence type="ECO:0000259" key="6">
    <source>
        <dbReference type="Pfam" id="PF08281"/>
    </source>
</evidence>
<dbReference type="RefSeq" id="WP_146304027.1">
    <property type="nucleotide sequence ID" value="NZ_VOHS01000003.1"/>
</dbReference>
<dbReference type="GO" id="GO:0016987">
    <property type="term" value="F:sigma factor activity"/>
    <property type="evidence" value="ECO:0007669"/>
    <property type="project" value="UniProtKB-KW"/>
</dbReference>